<keyword evidence="7" id="KW-0812">Transmembrane</keyword>
<dbReference type="PATRIC" id="fig|1461583.4.peg.181"/>
<dbReference type="EMBL" id="LN483073">
    <property type="protein sequence ID" value="CDZ99604.1"/>
    <property type="molecule type" value="Genomic_DNA"/>
</dbReference>
<dbReference type="PROSITE" id="PS50198">
    <property type="entry name" value="PPIC_PPIASE_2"/>
    <property type="match status" value="1"/>
</dbReference>
<dbReference type="InterPro" id="IPR027304">
    <property type="entry name" value="Trigger_fact/SurA_dom_sf"/>
</dbReference>
<evidence type="ECO:0000313" key="9">
    <source>
        <dbReference type="EMBL" id="CDZ99604.1"/>
    </source>
</evidence>
<accession>A0A078M008</accession>
<name>A0A078M008_9BACL</name>
<dbReference type="PANTHER" id="PTHR47245:SF1">
    <property type="entry name" value="FOLDASE PROTEIN PRSA"/>
    <property type="match status" value="1"/>
</dbReference>
<dbReference type="PROSITE" id="PS01096">
    <property type="entry name" value="PPIC_PPIASE_1"/>
    <property type="match status" value="1"/>
</dbReference>
<evidence type="ECO:0000256" key="4">
    <source>
        <dbReference type="ARBA" id="ARBA00023110"/>
    </source>
</evidence>
<keyword evidence="4 6" id="KW-0697">Rotamase</keyword>
<dbReference type="InterPro" id="IPR023058">
    <property type="entry name" value="PPIase_PpiC_CS"/>
</dbReference>
<protein>
    <recommendedName>
        <fullName evidence="2">peptidylprolyl isomerase</fullName>
        <ecNumber evidence="2">5.2.1.8</ecNumber>
    </recommendedName>
</protein>
<evidence type="ECO:0000259" key="8">
    <source>
        <dbReference type="PROSITE" id="PS50198"/>
    </source>
</evidence>
<dbReference type="Gene3D" id="1.10.4030.10">
    <property type="entry name" value="Porin chaperone SurA, peptide-binding domain"/>
    <property type="match status" value="1"/>
</dbReference>
<evidence type="ECO:0000256" key="6">
    <source>
        <dbReference type="PROSITE-ProRule" id="PRU00278"/>
    </source>
</evidence>
<dbReference type="InterPro" id="IPR050245">
    <property type="entry name" value="PrsA_foldase"/>
</dbReference>
<evidence type="ECO:0000256" key="5">
    <source>
        <dbReference type="ARBA" id="ARBA00023235"/>
    </source>
</evidence>
<dbReference type="Pfam" id="PF13145">
    <property type="entry name" value="Rotamase_2"/>
    <property type="match status" value="1"/>
</dbReference>
<evidence type="ECO:0000256" key="2">
    <source>
        <dbReference type="ARBA" id="ARBA00013194"/>
    </source>
</evidence>
<evidence type="ECO:0000256" key="3">
    <source>
        <dbReference type="ARBA" id="ARBA00022729"/>
    </source>
</evidence>
<dbReference type="InterPro" id="IPR046357">
    <property type="entry name" value="PPIase_dom_sf"/>
</dbReference>
<comment type="catalytic activity">
    <reaction evidence="1">
        <text>[protein]-peptidylproline (omega=180) = [protein]-peptidylproline (omega=0)</text>
        <dbReference type="Rhea" id="RHEA:16237"/>
        <dbReference type="Rhea" id="RHEA-COMP:10747"/>
        <dbReference type="Rhea" id="RHEA-COMP:10748"/>
        <dbReference type="ChEBI" id="CHEBI:83833"/>
        <dbReference type="ChEBI" id="CHEBI:83834"/>
        <dbReference type="EC" id="5.2.1.8"/>
    </reaction>
</comment>
<evidence type="ECO:0000256" key="1">
    <source>
        <dbReference type="ARBA" id="ARBA00000971"/>
    </source>
</evidence>
<reference evidence="9" key="1">
    <citation type="submission" date="2014-07" db="EMBL/GenBank/DDBJ databases">
        <authorList>
            <person name="Urmite Genomes Urmite Genomes"/>
        </authorList>
    </citation>
    <scope>NUCLEOTIDE SEQUENCE</scope>
    <source>
        <strain evidence="9">13S34_air</strain>
    </source>
</reference>
<dbReference type="Gene3D" id="3.10.50.40">
    <property type="match status" value="1"/>
</dbReference>
<evidence type="ECO:0000256" key="7">
    <source>
        <dbReference type="SAM" id="Phobius"/>
    </source>
</evidence>
<dbReference type="EC" id="5.2.1.8" evidence="2"/>
<gene>
    <name evidence="9" type="primary">prsA</name>
    <name evidence="9" type="ORF">BN1050_00189</name>
</gene>
<feature type="domain" description="PpiC" evidence="8">
    <location>
        <begin position="164"/>
        <end position="248"/>
    </location>
</feature>
<keyword evidence="7" id="KW-0472">Membrane</keyword>
<dbReference type="SUPFAM" id="SSF54534">
    <property type="entry name" value="FKBP-like"/>
    <property type="match status" value="1"/>
</dbReference>
<organism evidence="9">
    <name type="scientific">Metalysinibacillus saudimassiliensis</name>
    <dbReference type="NCBI Taxonomy" id="1461583"/>
    <lineage>
        <taxon>Bacteria</taxon>
        <taxon>Bacillati</taxon>
        <taxon>Bacillota</taxon>
        <taxon>Bacilli</taxon>
        <taxon>Bacillales</taxon>
        <taxon>Caryophanaceae</taxon>
        <taxon>Metalysinibacillus</taxon>
    </lineage>
</organism>
<sequence length="305" mass="34496">MARKPLSQLRVKAKPALLIFGILLLGNILWFIAWLIPNGNKEGGKEVVATIDKTEITRQDWMLEMEEHYGRNTLRDMVNDVVMKKAAKKFKIDVKPEEVDLELALMRSTPEEFSNILKNMSIEQLRNKVYTDIMLNKVLTKDIIIDDKEVASYYEDNKSLYEVPTSYRTNLIVVDTKAKADAALKELSNGSDFSVLARELSIDANSANLGGDIGFVTVTQQGFDKNLANAIDGIKEGELSEPVKMEDGNYGIMKVVEIIPGQSFTFKEMKAHVQVELALEQLTQSVAPESFWDEFDVKWFYGETK</sequence>
<dbReference type="AlphaFoldDB" id="A0A078M008"/>
<dbReference type="PANTHER" id="PTHR47245">
    <property type="entry name" value="PEPTIDYLPROLYL ISOMERASE"/>
    <property type="match status" value="1"/>
</dbReference>
<proteinExistence type="predicted"/>
<feature type="transmembrane region" description="Helical" evidence="7">
    <location>
        <begin position="16"/>
        <end position="36"/>
    </location>
</feature>
<keyword evidence="3" id="KW-0732">Signal</keyword>
<dbReference type="HOGENOM" id="CLU_034646_10_1_9"/>
<dbReference type="InterPro" id="IPR000297">
    <property type="entry name" value="PPIase_PpiC"/>
</dbReference>
<keyword evidence="5 6" id="KW-0413">Isomerase</keyword>
<keyword evidence="7" id="KW-1133">Transmembrane helix</keyword>
<dbReference type="GO" id="GO:0003755">
    <property type="term" value="F:peptidyl-prolyl cis-trans isomerase activity"/>
    <property type="evidence" value="ECO:0007669"/>
    <property type="project" value="UniProtKB-KW"/>
</dbReference>
<dbReference type="SUPFAM" id="SSF109998">
    <property type="entry name" value="Triger factor/SurA peptide-binding domain-like"/>
    <property type="match status" value="1"/>
</dbReference>